<protein>
    <submittedName>
        <fullName evidence="1">Uncharacterized protein</fullName>
    </submittedName>
</protein>
<accession>A0AAV3B7I5</accession>
<sequence>MNVPIKRAYLEDHSSVLQYFGIKSFQFTILCIYTVTLIHCKILLHEILYRVHISPLSKNGMTDHHRQFMVIDDKAEPEKPKTVVTNKQK</sequence>
<keyword evidence="2" id="KW-1185">Reference proteome</keyword>
<gene>
    <name evidence="1" type="ORF">GDO54_001957</name>
</gene>
<dbReference type="Proteomes" id="UP001181693">
    <property type="component" value="Unassembled WGS sequence"/>
</dbReference>
<organism evidence="1 2">
    <name type="scientific">Pyxicephalus adspersus</name>
    <name type="common">African bullfrog</name>
    <dbReference type="NCBI Taxonomy" id="30357"/>
    <lineage>
        <taxon>Eukaryota</taxon>
        <taxon>Metazoa</taxon>
        <taxon>Chordata</taxon>
        <taxon>Craniata</taxon>
        <taxon>Vertebrata</taxon>
        <taxon>Euteleostomi</taxon>
        <taxon>Amphibia</taxon>
        <taxon>Batrachia</taxon>
        <taxon>Anura</taxon>
        <taxon>Neobatrachia</taxon>
        <taxon>Ranoidea</taxon>
        <taxon>Pyxicephalidae</taxon>
        <taxon>Pyxicephalinae</taxon>
        <taxon>Pyxicephalus</taxon>
    </lineage>
</organism>
<dbReference type="EMBL" id="DYDO01000001">
    <property type="protein sequence ID" value="DBA34398.1"/>
    <property type="molecule type" value="Genomic_DNA"/>
</dbReference>
<name>A0AAV3B7I5_PYXAD</name>
<dbReference type="AlphaFoldDB" id="A0AAV3B7I5"/>
<proteinExistence type="predicted"/>
<evidence type="ECO:0000313" key="2">
    <source>
        <dbReference type="Proteomes" id="UP001181693"/>
    </source>
</evidence>
<reference evidence="1" key="1">
    <citation type="thesis" date="2020" institute="ProQuest LLC" country="789 East Eisenhower Parkway, Ann Arbor, MI, USA">
        <title>Comparative Genomics and Chromosome Evolution.</title>
        <authorList>
            <person name="Mudd A.B."/>
        </authorList>
    </citation>
    <scope>NUCLEOTIDE SEQUENCE</scope>
    <source>
        <strain evidence="1">1538</strain>
        <tissue evidence="1">Blood</tissue>
    </source>
</reference>
<evidence type="ECO:0000313" key="1">
    <source>
        <dbReference type="EMBL" id="DBA34398.1"/>
    </source>
</evidence>
<comment type="caution">
    <text evidence="1">The sequence shown here is derived from an EMBL/GenBank/DDBJ whole genome shotgun (WGS) entry which is preliminary data.</text>
</comment>